<protein>
    <submittedName>
        <fullName evidence="7">LacI family transcriptional regulator</fullName>
    </submittedName>
</protein>
<keyword evidence="8" id="KW-1185">Reference proteome</keyword>
<gene>
    <name evidence="7" type="ORF">ENE75_22420</name>
</gene>
<keyword evidence="4" id="KW-0804">Transcription</keyword>
<evidence type="ECO:0000313" key="7">
    <source>
        <dbReference type="EMBL" id="RVT48449.1"/>
    </source>
</evidence>
<keyword evidence="2" id="KW-0805">Transcription regulation</keyword>
<dbReference type="SUPFAM" id="SSF53822">
    <property type="entry name" value="Periplasmic binding protein-like I"/>
    <property type="match status" value="1"/>
</dbReference>
<dbReference type="InterPro" id="IPR028082">
    <property type="entry name" value="Peripla_BP_I"/>
</dbReference>
<feature type="domain" description="HTH lacI-type" evidence="5">
    <location>
        <begin position="6"/>
        <end position="60"/>
    </location>
</feature>
<accession>A0A3S2WQT7</accession>
<dbReference type="RefSeq" id="WP_128200887.1">
    <property type="nucleotide sequence ID" value="NZ_SACT01000010.1"/>
</dbReference>
<dbReference type="PROSITE" id="PS50932">
    <property type="entry name" value="HTH_LACI_2"/>
    <property type="match status" value="1"/>
</dbReference>
<feature type="domain" description="HTH cro/C1-type" evidence="6">
    <location>
        <begin position="7"/>
        <end position="50"/>
    </location>
</feature>
<dbReference type="OrthoDB" id="269117at2"/>
<evidence type="ECO:0000313" key="8">
    <source>
        <dbReference type="Proteomes" id="UP000288178"/>
    </source>
</evidence>
<name>A0A3S2WQT7_9BURK</name>
<keyword evidence="3" id="KW-0238">DNA-binding</keyword>
<dbReference type="Gene3D" id="3.40.50.2300">
    <property type="match status" value="2"/>
</dbReference>
<evidence type="ECO:0000259" key="5">
    <source>
        <dbReference type="PROSITE" id="PS50932"/>
    </source>
</evidence>
<sequence length="336" mass="35166">MASRTVTLEQVARHAGVSPSTVSRILNGTAVVSDDKKQAVEDAIRTLGFVPNPVARGLAGGRTLSIGVVTQAIDSPFYGAALRGIEDTLGAAGYSPLFVSGHWNADEEARCIDVLRARRVDGLIVLTGRLSDAALRALARQLPVVVTGRSLKAPGLLSLDFDNALGARIATEHLLGLGHRSIAFIGGDPLHPDSREREAGFRAAFTDAGVTVDPMLMTVGDYQEAGGRQAIERLLDARRRFSAVFAANDQMAFGAALALHRRGLRVPQDVSLVGFDDLASASYSIPPLTTVHQPVMDLGRAAAAGMLALLAGSKPDTALPPPQLVVRESTASAVGG</sequence>
<dbReference type="Proteomes" id="UP000288178">
    <property type="component" value="Unassembled WGS sequence"/>
</dbReference>
<dbReference type="CDD" id="cd01392">
    <property type="entry name" value="HTH_LacI"/>
    <property type="match status" value="1"/>
</dbReference>
<comment type="caution">
    <text evidence="7">The sequence shown here is derived from an EMBL/GenBank/DDBJ whole genome shotgun (WGS) entry which is preliminary data.</text>
</comment>
<dbReference type="PANTHER" id="PTHR30146:SF148">
    <property type="entry name" value="HTH-TYPE TRANSCRIPTIONAL REPRESSOR PURR-RELATED"/>
    <property type="match status" value="1"/>
</dbReference>
<evidence type="ECO:0000256" key="1">
    <source>
        <dbReference type="ARBA" id="ARBA00022491"/>
    </source>
</evidence>
<dbReference type="InterPro" id="IPR010982">
    <property type="entry name" value="Lambda_DNA-bd_dom_sf"/>
</dbReference>
<dbReference type="Pfam" id="PF00356">
    <property type="entry name" value="LacI"/>
    <property type="match status" value="1"/>
</dbReference>
<evidence type="ECO:0000259" key="6">
    <source>
        <dbReference type="PROSITE" id="PS50943"/>
    </source>
</evidence>
<dbReference type="InterPro" id="IPR000843">
    <property type="entry name" value="HTH_LacI"/>
</dbReference>
<keyword evidence="1" id="KW-0678">Repressor</keyword>
<dbReference type="Gene3D" id="1.10.260.40">
    <property type="entry name" value="lambda repressor-like DNA-binding domains"/>
    <property type="match status" value="1"/>
</dbReference>
<dbReference type="GO" id="GO:0000976">
    <property type="term" value="F:transcription cis-regulatory region binding"/>
    <property type="evidence" value="ECO:0007669"/>
    <property type="project" value="TreeGrafter"/>
</dbReference>
<proteinExistence type="predicted"/>
<dbReference type="InterPro" id="IPR046335">
    <property type="entry name" value="LacI/GalR-like_sensor"/>
</dbReference>
<dbReference type="Pfam" id="PF13377">
    <property type="entry name" value="Peripla_BP_3"/>
    <property type="match status" value="1"/>
</dbReference>
<evidence type="ECO:0000256" key="3">
    <source>
        <dbReference type="ARBA" id="ARBA00023125"/>
    </source>
</evidence>
<dbReference type="PANTHER" id="PTHR30146">
    <property type="entry name" value="LACI-RELATED TRANSCRIPTIONAL REPRESSOR"/>
    <property type="match status" value="1"/>
</dbReference>
<evidence type="ECO:0000256" key="2">
    <source>
        <dbReference type="ARBA" id="ARBA00023015"/>
    </source>
</evidence>
<dbReference type="SUPFAM" id="SSF47413">
    <property type="entry name" value="lambda repressor-like DNA-binding domains"/>
    <property type="match status" value="1"/>
</dbReference>
<dbReference type="SMART" id="SM00354">
    <property type="entry name" value="HTH_LACI"/>
    <property type="match status" value="1"/>
</dbReference>
<reference evidence="7 8" key="1">
    <citation type="submission" date="2019-01" db="EMBL/GenBank/DDBJ databases">
        <authorList>
            <person name="Chen W.-M."/>
        </authorList>
    </citation>
    <scope>NUCLEOTIDE SEQUENCE [LARGE SCALE GENOMIC DNA]</scope>
    <source>
        <strain evidence="7 8">ICH-3</strain>
    </source>
</reference>
<dbReference type="EMBL" id="SACT01000010">
    <property type="protein sequence ID" value="RVT48449.1"/>
    <property type="molecule type" value="Genomic_DNA"/>
</dbReference>
<dbReference type="AlphaFoldDB" id="A0A3S2WQT7"/>
<dbReference type="InterPro" id="IPR001387">
    <property type="entry name" value="Cro/C1-type_HTH"/>
</dbReference>
<dbReference type="GO" id="GO:0003700">
    <property type="term" value="F:DNA-binding transcription factor activity"/>
    <property type="evidence" value="ECO:0007669"/>
    <property type="project" value="TreeGrafter"/>
</dbReference>
<evidence type="ECO:0000256" key="4">
    <source>
        <dbReference type="ARBA" id="ARBA00023163"/>
    </source>
</evidence>
<dbReference type="PROSITE" id="PS50943">
    <property type="entry name" value="HTH_CROC1"/>
    <property type="match status" value="1"/>
</dbReference>
<organism evidence="7 8">
    <name type="scientific">Rubrivivax albus</name>
    <dbReference type="NCBI Taxonomy" id="2499835"/>
    <lineage>
        <taxon>Bacteria</taxon>
        <taxon>Pseudomonadati</taxon>
        <taxon>Pseudomonadota</taxon>
        <taxon>Betaproteobacteria</taxon>
        <taxon>Burkholderiales</taxon>
        <taxon>Sphaerotilaceae</taxon>
        <taxon>Rubrivivax</taxon>
    </lineage>
</organism>